<evidence type="ECO:0000256" key="4">
    <source>
        <dbReference type="ARBA" id="ARBA00059865"/>
    </source>
</evidence>
<dbReference type="FunFam" id="3.40.1350.10:FF:000008">
    <property type="entry name" value="tRNA-splicing endonuclease subunit Sen34"/>
    <property type="match status" value="1"/>
</dbReference>
<dbReference type="PANTHER" id="PTHR13070">
    <property type="entry name" value="TRNA-SPLICING ENDONUCLEASE SUBUNIT SEN34-RELATED"/>
    <property type="match status" value="1"/>
</dbReference>
<feature type="active site" evidence="6">
    <location>
        <position position="247"/>
    </location>
</feature>
<dbReference type="GO" id="GO:0000379">
    <property type="term" value="P:tRNA-type intron splice site recognition and cleavage"/>
    <property type="evidence" value="ECO:0007669"/>
    <property type="project" value="UniProtKB-UniRule"/>
</dbReference>
<dbReference type="InterPro" id="IPR059049">
    <property type="entry name" value="TSEN34_N"/>
</dbReference>
<gene>
    <name evidence="10" type="ORF">KHLLAP_LOCUS2348</name>
</gene>
<dbReference type="InterPro" id="IPR011856">
    <property type="entry name" value="tRNA_endonuc-like_dom_sf"/>
</dbReference>
<dbReference type="Pfam" id="PF26577">
    <property type="entry name" value="TSEN34_N"/>
    <property type="match status" value="1"/>
</dbReference>
<dbReference type="SUPFAM" id="SSF53032">
    <property type="entry name" value="tRNA-intron endonuclease catalytic domain-like"/>
    <property type="match status" value="1"/>
</dbReference>
<evidence type="ECO:0000259" key="8">
    <source>
        <dbReference type="Pfam" id="PF01974"/>
    </source>
</evidence>
<comment type="similarity">
    <text evidence="1 5">Belongs to the tRNA-intron endonuclease family.</text>
</comment>
<dbReference type="Proteomes" id="UP001295740">
    <property type="component" value="Unassembled WGS sequence"/>
</dbReference>
<dbReference type="InterPro" id="IPR016690">
    <property type="entry name" value="TSEN34"/>
</dbReference>
<evidence type="ECO:0000256" key="7">
    <source>
        <dbReference type="SAM" id="MobiDB-lite"/>
    </source>
</evidence>
<evidence type="ECO:0000313" key="10">
    <source>
        <dbReference type="EMBL" id="CAJ2501880.1"/>
    </source>
</evidence>
<dbReference type="InterPro" id="IPR036167">
    <property type="entry name" value="tRNA_intron_Endo_cat-like_sf"/>
</dbReference>
<feature type="compositionally biased region" description="Pro residues" evidence="7">
    <location>
        <begin position="160"/>
        <end position="169"/>
    </location>
</feature>
<dbReference type="GO" id="GO:0003676">
    <property type="term" value="F:nucleic acid binding"/>
    <property type="evidence" value="ECO:0007669"/>
    <property type="project" value="InterPro"/>
</dbReference>
<evidence type="ECO:0000259" key="9">
    <source>
        <dbReference type="Pfam" id="PF26577"/>
    </source>
</evidence>
<proteinExistence type="inferred from homology"/>
<evidence type="ECO:0000256" key="6">
    <source>
        <dbReference type="PIRSR" id="PIRSR017250-50"/>
    </source>
</evidence>
<reference evidence="10" key="1">
    <citation type="submission" date="2023-10" db="EMBL/GenBank/DDBJ databases">
        <authorList>
            <person name="Hackl T."/>
        </authorList>
    </citation>
    <scope>NUCLEOTIDE SEQUENCE</scope>
</reference>
<name>A0AAI8VCH1_9PEZI</name>
<dbReference type="GO" id="GO:0000213">
    <property type="term" value="F:tRNA-intron lyase activity"/>
    <property type="evidence" value="ECO:0007669"/>
    <property type="project" value="UniProtKB-UniRule"/>
</dbReference>
<comment type="caution">
    <text evidence="10">The sequence shown here is derived from an EMBL/GenBank/DDBJ whole genome shotgun (WGS) entry which is preliminary data.</text>
</comment>
<evidence type="ECO:0000256" key="2">
    <source>
        <dbReference type="ARBA" id="ARBA00022694"/>
    </source>
</evidence>
<dbReference type="AlphaFoldDB" id="A0AAI8VCH1"/>
<dbReference type="EMBL" id="CAUWAG010000003">
    <property type="protein sequence ID" value="CAJ2501880.1"/>
    <property type="molecule type" value="Genomic_DNA"/>
</dbReference>
<dbReference type="PANTHER" id="PTHR13070:SF0">
    <property type="entry name" value="TRNA-SPLICING ENDONUCLEASE SUBUNIT SEN34"/>
    <property type="match status" value="1"/>
</dbReference>
<feature type="domain" description="tRNA intron endonuclease catalytic" evidence="8">
    <location>
        <begin position="212"/>
        <end position="282"/>
    </location>
</feature>
<keyword evidence="11" id="KW-1185">Reference proteome</keyword>
<organism evidence="10 11">
    <name type="scientific">Anthostomella pinea</name>
    <dbReference type="NCBI Taxonomy" id="933095"/>
    <lineage>
        <taxon>Eukaryota</taxon>
        <taxon>Fungi</taxon>
        <taxon>Dikarya</taxon>
        <taxon>Ascomycota</taxon>
        <taxon>Pezizomycotina</taxon>
        <taxon>Sordariomycetes</taxon>
        <taxon>Xylariomycetidae</taxon>
        <taxon>Xylariales</taxon>
        <taxon>Xylariaceae</taxon>
        <taxon>Anthostomella</taxon>
    </lineage>
</organism>
<evidence type="ECO:0000256" key="3">
    <source>
        <dbReference type="ARBA" id="ARBA00023239"/>
    </source>
</evidence>
<feature type="domain" description="TSEN34 N-terminal" evidence="9">
    <location>
        <begin position="11"/>
        <end position="79"/>
    </location>
</feature>
<dbReference type="EC" id="4.6.1.16" evidence="5"/>
<feature type="region of interest" description="Disordered" evidence="7">
    <location>
        <begin position="292"/>
        <end position="311"/>
    </location>
</feature>
<protein>
    <recommendedName>
        <fullName evidence="5">tRNA-splicing endonuclease subunit Sen34</fullName>
        <ecNumber evidence="5">4.6.1.16</ecNumber>
    </recommendedName>
</protein>
<accession>A0AAI8VCH1</accession>
<dbReference type="GO" id="GO:0000214">
    <property type="term" value="C:tRNA-intron endonuclease complex"/>
    <property type="evidence" value="ECO:0007669"/>
    <property type="project" value="UniProtKB-UniRule"/>
</dbReference>
<dbReference type="Pfam" id="PF01974">
    <property type="entry name" value="tRNA_int_endo"/>
    <property type="match status" value="1"/>
</dbReference>
<feature type="active site" evidence="6">
    <location>
        <position position="278"/>
    </location>
</feature>
<sequence>MTSSTSHAPLRISKLAGRYLIFDIDDVMYLRRNHNMCSVFTGTTPQNPQQNVFMGLPLELMPEEVKVLVDKHVAYVADDAAFHPARLASLDAPSRQAYLQTLKDEGRAAYQEFVDQQRRKPKPSQVKAKNKKSEPSSSTESPRKGTEDEEEASLFDSSPAPTPADPTPKPEAEPEGYAVTHTTSSLLLTQQPPHQQPITSPIPSPAIEVPASYPLYAHLQHKGYYMMPGLRFGCDYNVYPGDPLRFHSHFQATHHGWEEEITMLDIVAGGRLGTGVKKGYLLGGAVSETHTEHIDGNDTGRGVDITASHGKGGDGTIPHVRTFCIEWAGM</sequence>
<keyword evidence="3 5" id="KW-0456">Lyase</keyword>
<evidence type="ECO:0000256" key="5">
    <source>
        <dbReference type="PIRNR" id="PIRNR017250"/>
    </source>
</evidence>
<comment type="function">
    <text evidence="4">Constitutes one of the two catalytic subunit of the tRNA-splicing endonuclease complex, a complex responsible for identification and cleavage of the splice sites in pre-tRNA. It cleaves pre-tRNA at the 5'- and 3'-splice sites to release the intron. The products are an intron and two tRNA half-molecules bearing 2',3'-cyclic phosphate and 5'-OH termini. There are no conserved sequences at the splice sites, but the intron is invariably located at the same site in the gene, placing the splice sites an invariant distance from the constant structural features of the tRNA body. It probably carries the active site for 3'-splice site cleavage.</text>
</comment>
<dbReference type="Gene3D" id="3.40.1350.10">
    <property type="match status" value="1"/>
</dbReference>
<dbReference type="InterPro" id="IPR006677">
    <property type="entry name" value="tRNA_intron_Endonuc_cat-like"/>
</dbReference>
<evidence type="ECO:0000256" key="1">
    <source>
        <dbReference type="ARBA" id="ARBA00008078"/>
    </source>
</evidence>
<feature type="region of interest" description="Disordered" evidence="7">
    <location>
        <begin position="113"/>
        <end position="178"/>
    </location>
</feature>
<evidence type="ECO:0000313" key="11">
    <source>
        <dbReference type="Proteomes" id="UP001295740"/>
    </source>
</evidence>
<keyword evidence="2 5" id="KW-0819">tRNA processing</keyword>
<dbReference type="PIRSF" id="PIRSF017250">
    <property type="entry name" value="tRNA_splic_SEN34"/>
    <property type="match status" value="1"/>
</dbReference>
<feature type="active site" evidence="6">
    <location>
        <position position="239"/>
    </location>
</feature>
<dbReference type="CDD" id="cd22363">
    <property type="entry name" value="tRNA-intron_lyase_C"/>
    <property type="match status" value="1"/>
</dbReference>